<feature type="transmembrane region" description="Helical" evidence="1">
    <location>
        <begin position="960"/>
        <end position="981"/>
    </location>
</feature>
<dbReference type="PANTHER" id="PTHR32063">
    <property type="match status" value="1"/>
</dbReference>
<feature type="transmembrane region" description="Helical" evidence="1">
    <location>
        <begin position="915"/>
        <end position="939"/>
    </location>
</feature>
<feature type="transmembrane region" description="Helical" evidence="1">
    <location>
        <begin position="860"/>
        <end position="881"/>
    </location>
</feature>
<feature type="transmembrane region" description="Helical" evidence="1">
    <location>
        <begin position="382"/>
        <end position="405"/>
    </location>
</feature>
<dbReference type="PRINTS" id="PR00702">
    <property type="entry name" value="ACRIFLAVINRP"/>
</dbReference>
<dbReference type="GO" id="GO:0005886">
    <property type="term" value="C:plasma membrane"/>
    <property type="evidence" value="ECO:0007669"/>
    <property type="project" value="TreeGrafter"/>
</dbReference>
<dbReference type="InterPro" id="IPR001036">
    <property type="entry name" value="Acrflvin-R"/>
</dbReference>
<dbReference type="SUPFAM" id="SSF82866">
    <property type="entry name" value="Multidrug efflux transporter AcrB transmembrane domain"/>
    <property type="match status" value="2"/>
</dbReference>
<dbReference type="SUPFAM" id="SSF82714">
    <property type="entry name" value="Multidrug efflux transporter AcrB TolC docking domain, DN and DC subdomains"/>
    <property type="match status" value="1"/>
</dbReference>
<dbReference type="Gene3D" id="3.30.70.1430">
    <property type="entry name" value="Multidrug efflux transporter AcrB pore domain"/>
    <property type="match status" value="2"/>
</dbReference>
<dbReference type="Proteomes" id="UP000181936">
    <property type="component" value="Chromosome"/>
</dbReference>
<accession>A0A1L3MNJ7</accession>
<dbReference type="STRING" id="1547283.A9C19_03585"/>
<keyword evidence="1" id="KW-0472">Membrane</keyword>
<proteinExistence type="predicted"/>
<dbReference type="SUPFAM" id="SSF82693">
    <property type="entry name" value="Multidrug efflux transporter AcrB pore domain, PN1, PN2, PC1 and PC2 subdomains"/>
    <property type="match status" value="3"/>
</dbReference>
<evidence type="ECO:0000313" key="3">
    <source>
        <dbReference type="Proteomes" id="UP000181936"/>
    </source>
</evidence>
<dbReference type="Gene3D" id="3.30.70.1440">
    <property type="entry name" value="Multidrug efflux transporter AcrB pore domain"/>
    <property type="match status" value="1"/>
</dbReference>
<protein>
    <submittedName>
        <fullName evidence="2">Acriflavin resistance protein</fullName>
    </submittedName>
</protein>
<dbReference type="AlphaFoldDB" id="A0A1L3MNJ7"/>
<reference evidence="2 3" key="1">
    <citation type="journal article" date="2016" name="Sci. Rep.">
        <title>Complete genome sequence and transcriptomic analysis of a novel marine strain Bacillus weihaiensis reveals the mechanism of brown algae degradation.</title>
        <authorList>
            <person name="Zhu Y."/>
            <person name="Chen P."/>
            <person name="Bao Y."/>
            <person name="Men Y."/>
            <person name="Zeng Y."/>
            <person name="Yang J."/>
            <person name="Sun J."/>
            <person name="Sun Y."/>
        </authorList>
    </citation>
    <scope>NUCLEOTIDE SEQUENCE [LARGE SCALE GENOMIC DNA]</scope>
    <source>
        <strain evidence="2 3">Alg07</strain>
    </source>
</reference>
<feature type="transmembrane region" description="Helical" evidence="1">
    <location>
        <begin position="426"/>
        <end position="449"/>
    </location>
</feature>
<dbReference type="InterPro" id="IPR027463">
    <property type="entry name" value="AcrB_DN_DC_subdom"/>
</dbReference>
<keyword evidence="1" id="KW-0812">Transmembrane</keyword>
<feature type="transmembrane region" description="Helical" evidence="1">
    <location>
        <begin position="356"/>
        <end position="376"/>
    </location>
</feature>
<dbReference type="PANTHER" id="PTHR32063:SF24">
    <property type="entry name" value="CATION EFFLUX SYSTEM (ACRB_ACRD_ACRF FAMILY)"/>
    <property type="match status" value="1"/>
</dbReference>
<keyword evidence="3" id="KW-1185">Reference proteome</keyword>
<feature type="transmembrane region" description="Helical" evidence="1">
    <location>
        <begin position="888"/>
        <end position="909"/>
    </location>
</feature>
<dbReference type="OrthoDB" id="9757876at2"/>
<dbReference type="Pfam" id="PF00873">
    <property type="entry name" value="ACR_tran"/>
    <property type="match status" value="1"/>
</dbReference>
<sequence>MFQLLIKRPKVTLTFLTLLIIIGVLTAFQLSKREIPEISVNVGTITTVYPGAVPELVERSITNPLEEELESINGIKEMTSVSGAGISSIVLELTDDVDRDKVFSDVRQAVSDTSNSFPEDALNPVVNSDIQTGALSSYHIVSDDRELLQEQRELLLSWQKEIEKIDGVRKVSFKGIMEDQYLLTLDQEKMDENQILFPDILTTINKELEITPLGSQEIDNVNKQLSLNHIENIEEIEKVFVKTSSEGEDIFIGDIATLELVPKEKPSLVQYNDTPALSMTVLQEKGVDIPSLHKKVNEKVEELASDLPDNTELDMYYTQNTIVGKIFTDLGTSFLISILVVVLVTLLGLNVNSAILVAIAIPSSIALGLIPLPYMGVDLNQISIIGMIIALGILVDDAIVINDNIRRRYVLGDKPLEGALKGSKEVRVSIITSTLAIVFTFLPLTFITGSNGAFIRALPSVLITTIIGSTIIALTIVPIFLVWRQKRFEEKAKKKNKKMRDGLLGKPLEALAAWYSDKILRKVVKFPMRFGLSVLIFCTLVYGLVPFIPVVFFPSADREEVTITVTLPPGETIESTDDYLSEIRSFLEEEDKNIYEVTTFVGTSEPGLFGSVVSNPGENIGQLVLRVERESQSASETIERWEDTLRERYSDAVISMSTIEAGPPVGAPIAITVSGEELDELMSAVDEMKEDITGIDGSGAVLDDVGKPRPTITYVPVREELQKHGITPSEISEQIRLITDGVPMGTYDNGVTSRDFTIKLDGVEAGKAVDLEEIELPSKTQAGQGPPELVPLSDLLSVEEGEEIQSIPHTDGERTVTIRTYPKDEQKAQVEEEIQKLADEYTTDSISVSVGGESSARSDFFVEIGKLFIIVVFLIYLLMVVQFNSLRIPLLIMSSVYLAVSGAMIGLFITQTGLGFMAMMGIVSLAGIVVRNATVFIEFMEQRLNEGASLVEAVVESGQARLRPVVLTAVTSMGALLPIAFSGDVLFTPLAISIISGIFFSTIFTLLFVPAFYTLIKRKKVNSTEEG</sequence>
<evidence type="ECO:0000313" key="2">
    <source>
        <dbReference type="EMBL" id="APH03916.1"/>
    </source>
</evidence>
<dbReference type="Gene3D" id="3.30.70.1320">
    <property type="entry name" value="Multidrug efflux transporter AcrB pore domain like"/>
    <property type="match status" value="1"/>
</dbReference>
<evidence type="ECO:0000256" key="1">
    <source>
        <dbReference type="SAM" id="Phobius"/>
    </source>
</evidence>
<dbReference type="EMBL" id="CP016020">
    <property type="protein sequence ID" value="APH03916.1"/>
    <property type="molecule type" value="Genomic_DNA"/>
</dbReference>
<dbReference type="KEGG" id="bwh:A9C19_03585"/>
<feature type="transmembrane region" description="Helical" evidence="1">
    <location>
        <begin position="530"/>
        <end position="553"/>
    </location>
</feature>
<feature type="transmembrane region" description="Helical" evidence="1">
    <location>
        <begin position="330"/>
        <end position="349"/>
    </location>
</feature>
<gene>
    <name evidence="2" type="ORF">A9C19_03585</name>
</gene>
<keyword evidence="1" id="KW-1133">Transmembrane helix</keyword>
<dbReference type="Gene3D" id="1.20.1640.10">
    <property type="entry name" value="Multidrug efflux transporter AcrB transmembrane domain"/>
    <property type="match status" value="2"/>
</dbReference>
<dbReference type="GO" id="GO:0042910">
    <property type="term" value="F:xenobiotic transmembrane transporter activity"/>
    <property type="evidence" value="ECO:0007669"/>
    <property type="project" value="TreeGrafter"/>
</dbReference>
<feature type="transmembrane region" description="Helical" evidence="1">
    <location>
        <begin position="461"/>
        <end position="483"/>
    </location>
</feature>
<name>A0A1L3MNJ7_9BACI</name>
<dbReference type="RefSeq" id="WP_072578708.1">
    <property type="nucleotide sequence ID" value="NZ_CP016020.1"/>
</dbReference>
<feature type="transmembrane region" description="Helical" evidence="1">
    <location>
        <begin position="987"/>
        <end position="1013"/>
    </location>
</feature>
<dbReference type="Gene3D" id="3.30.2090.10">
    <property type="entry name" value="Multidrug efflux transporter AcrB TolC docking domain, DN and DC subdomains"/>
    <property type="match status" value="2"/>
</dbReference>
<organism evidence="2 3">
    <name type="scientific">Bacillus weihaiensis</name>
    <dbReference type="NCBI Taxonomy" id="1547283"/>
    <lineage>
        <taxon>Bacteria</taxon>
        <taxon>Bacillati</taxon>
        <taxon>Bacillota</taxon>
        <taxon>Bacilli</taxon>
        <taxon>Bacillales</taxon>
        <taxon>Bacillaceae</taxon>
        <taxon>Bacillus</taxon>
    </lineage>
</organism>